<sequence>MFSAKDREEEPTDDSFTEELSQLKRRGASVLVVGSVRPEHQRSASRRLLGHASERDRRRVLVSTSSGDHHSLVSEPSISDGLRFVTYGSQTRSAVASEPIDDHTPPAIDDDGTTADTLGDLGIAISSAIEDFETDADGFEPSELRVGVDSLLPLLEDYSTEQVFKFVHLINGRVTDVDGMVHYLLPVEPDADVVPVLKPLFDVLVELQDRNNCLQERWSLPDSGHCSGWLTAPET</sequence>
<dbReference type="Pfam" id="PF24336">
    <property type="entry name" value="DUF7504"/>
    <property type="match status" value="1"/>
</dbReference>
<dbReference type="EMBL" id="JBHSFA010000002">
    <property type="protein sequence ID" value="MFC4541125.1"/>
    <property type="molecule type" value="Genomic_DNA"/>
</dbReference>
<organism evidence="2 3">
    <name type="scientific">Halosolutus amylolyticus</name>
    <dbReference type="NCBI Taxonomy" id="2932267"/>
    <lineage>
        <taxon>Archaea</taxon>
        <taxon>Methanobacteriati</taxon>
        <taxon>Methanobacteriota</taxon>
        <taxon>Stenosarchaea group</taxon>
        <taxon>Halobacteria</taxon>
        <taxon>Halobacteriales</taxon>
        <taxon>Natrialbaceae</taxon>
        <taxon>Halosolutus</taxon>
    </lineage>
</organism>
<evidence type="ECO:0000313" key="2">
    <source>
        <dbReference type="EMBL" id="MFC4541125.1"/>
    </source>
</evidence>
<evidence type="ECO:0000256" key="1">
    <source>
        <dbReference type="SAM" id="MobiDB-lite"/>
    </source>
</evidence>
<dbReference type="InterPro" id="IPR055927">
    <property type="entry name" value="DUF7504"/>
</dbReference>
<feature type="region of interest" description="Disordered" evidence="1">
    <location>
        <begin position="1"/>
        <end position="21"/>
    </location>
</feature>
<keyword evidence="3" id="KW-1185">Reference proteome</keyword>
<accession>A0ABD5PKK8</accession>
<dbReference type="AlphaFoldDB" id="A0ABD5PKK8"/>
<reference evidence="2 3" key="1">
    <citation type="journal article" date="2019" name="Int. J. Syst. Evol. Microbiol.">
        <title>The Global Catalogue of Microorganisms (GCM) 10K type strain sequencing project: providing services to taxonomists for standard genome sequencing and annotation.</title>
        <authorList>
            <consortium name="The Broad Institute Genomics Platform"/>
            <consortium name="The Broad Institute Genome Sequencing Center for Infectious Disease"/>
            <person name="Wu L."/>
            <person name="Ma J."/>
        </authorList>
    </citation>
    <scope>NUCLEOTIDE SEQUENCE [LARGE SCALE GENOMIC DNA]</scope>
    <source>
        <strain evidence="2 3">WLHS5</strain>
    </source>
</reference>
<evidence type="ECO:0000313" key="3">
    <source>
        <dbReference type="Proteomes" id="UP001595898"/>
    </source>
</evidence>
<comment type="caution">
    <text evidence="2">The sequence shown here is derived from an EMBL/GenBank/DDBJ whole genome shotgun (WGS) entry which is preliminary data.</text>
</comment>
<protein>
    <submittedName>
        <fullName evidence="2">Uncharacterized protein</fullName>
    </submittedName>
</protein>
<gene>
    <name evidence="2" type="ORF">ACFO5R_04185</name>
</gene>
<dbReference type="Proteomes" id="UP001595898">
    <property type="component" value="Unassembled WGS sequence"/>
</dbReference>
<proteinExistence type="predicted"/>
<dbReference type="RefSeq" id="WP_250139268.1">
    <property type="nucleotide sequence ID" value="NZ_JALIQP010000001.1"/>
</dbReference>
<name>A0ABD5PKK8_9EURY</name>